<evidence type="ECO:0000313" key="3">
    <source>
        <dbReference type="EMBL" id="PKQ27546.1"/>
    </source>
</evidence>
<dbReference type="SUPFAM" id="SSF50249">
    <property type="entry name" value="Nucleic acid-binding proteins"/>
    <property type="match status" value="1"/>
</dbReference>
<dbReference type="AlphaFoldDB" id="A0A2N3G487"/>
<evidence type="ECO:0000259" key="1">
    <source>
        <dbReference type="Pfam" id="PF01796"/>
    </source>
</evidence>
<proteinExistence type="predicted"/>
<dbReference type="PANTHER" id="PTHR34075">
    <property type="entry name" value="BLR3430 PROTEIN"/>
    <property type="match status" value="1"/>
</dbReference>
<name>A0A2N3G487_9ACTN</name>
<keyword evidence="3" id="KW-0238">DNA-binding</keyword>
<feature type="domain" description="ChsH2 rubredoxin-like zinc ribbon" evidence="2">
    <location>
        <begin position="39"/>
        <end position="68"/>
    </location>
</feature>
<evidence type="ECO:0000313" key="4">
    <source>
        <dbReference type="Proteomes" id="UP000233654"/>
    </source>
</evidence>
<protein>
    <submittedName>
        <fullName evidence="3">DNA-binding protein</fullName>
    </submittedName>
</protein>
<dbReference type="Proteomes" id="UP000233654">
    <property type="component" value="Unassembled WGS sequence"/>
</dbReference>
<accession>A0A2N3G487</accession>
<comment type="caution">
    <text evidence="3">The sequence shown here is derived from an EMBL/GenBank/DDBJ whole genome shotgun (WGS) entry which is preliminary data.</text>
</comment>
<dbReference type="InterPro" id="IPR022002">
    <property type="entry name" value="ChsH2_Znr"/>
</dbReference>
<dbReference type="Pfam" id="PF12172">
    <property type="entry name" value="zf-ChsH2"/>
    <property type="match status" value="1"/>
</dbReference>
<dbReference type="Pfam" id="PF01796">
    <property type="entry name" value="OB_ChsH2_C"/>
    <property type="match status" value="1"/>
</dbReference>
<evidence type="ECO:0000259" key="2">
    <source>
        <dbReference type="Pfam" id="PF12172"/>
    </source>
</evidence>
<dbReference type="PANTHER" id="PTHR34075:SF4">
    <property type="entry name" value="DUF35 DOMAIN-CONTAINING PROTEIN"/>
    <property type="match status" value="1"/>
</dbReference>
<reference evidence="3 4" key="1">
    <citation type="journal article" date="2017" name="ISME J.">
        <title>Potential for microbial H2 and metal transformations associated with novel bacteria and archaea in deep terrestrial subsurface sediments.</title>
        <authorList>
            <person name="Hernsdorf A.W."/>
            <person name="Amano Y."/>
            <person name="Miyakawa K."/>
            <person name="Ise K."/>
            <person name="Suzuki Y."/>
            <person name="Anantharaman K."/>
            <person name="Probst A."/>
            <person name="Burstein D."/>
            <person name="Thomas B.C."/>
            <person name="Banfield J.F."/>
        </authorList>
    </citation>
    <scope>NUCLEOTIDE SEQUENCE [LARGE SCALE GENOMIC DNA]</scope>
    <source>
        <strain evidence="3">HGW-Actinobacteria-3</strain>
    </source>
</reference>
<organism evidence="3 4">
    <name type="scientific">Candidatus Anoxymicrobium japonicum</name>
    <dbReference type="NCBI Taxonomy" id="2013648"/>
    <lineage>
        <taxon>Bacteria</taxon>
        <taxon>Bacillati</taxon>
        <taxon>Actinomycetota</taxon>
        <taxon>Candidatus Geothermincolia</taxon>
        <taxon>Candidatus Geothermincolales</taxon>
        <taxon>Candidatus Anoxymicrobiaceae</taxon>
        <taxon>Candidatus Anoxymicrobium</taxon>
    </lineage>
</organism>
<sequence length="157" mass="17679">MRQLADWKADVEEVVFPGKICVPYSWTVGSTLSKWYVQLRDDGEIWANRCPSCGKVYVPPKIKCIDCYKDMNDWIKLPGTGVIETYTVVHYNEPTIHPKKAPFVYGVIKMDGADTGLVHLIGGVDPEKVKVGMRVKAVLAKERDGNIMDIKHFKPIA</sequence>
<dbReference type="Gene3D" id="6.10.30.10">
    <property type="match status" value="1"/>
</dbReference>
<dbReference type="InterPro" id="IPR052513">
    <property type="entry name" value="Thioester_dehydratase-like"/>
</dbReference>
<dbReference type="InterPro" id="IPR002878">
    <property type="entry name" value="ChsH2_C"/>
</dbReference>
<dbReference type="InterPro" id="IPR012340">
    <property type="entry name" value="NA-bd_OB-fold"/>
</dbReference>
<gene>
    <name evidence="3" type="ORF">CVT63_07445</name>
</gene>
<dbReference type="Gene3D" id="2.40.50.140">
    <property type="entry name" value="Nucleic acid-binding proteins"/>
    <property type="match status" value="1"/>
</dbReference>
<dbReference type="GO" id="GO:0003677">
    <property type="term" value="F:DNA binding"/>
    <property type="evidence" value="ECO:0007669"/>
    <property type="project" value="UniProtKB-KW"/>
</dbReference>
<dbReference type="EMBL" id="PHEX01000080">
    <property type="protein sequence ID" value="PKQ27546.1"/>
    <property type="molecule type" value="Genomic_DNA"/>
</dbReference>
<feature type="domain" description="ChsH2 C-terminal OB-fold" evidence="1">
    <location>
        <begin position="74"/>
        <end position="139"/>
    </location>
</feature>